<keyword evidence="3" id="KW-0274">FAD</keyword>
<feature type="region of interest" description="Disordered" evidence="5">
    <location>
        <begin position="355"/>
        <end position="376"/>
    </location>
</feature>
<dbReference type="InterPro" id="IPR036188">
    <property type="entry name" value="FAD/NAD-bd_sf"/>
</dbReference>
<dbReference type="GO" id="GO:0016491">
    <property type="term" value="F:oxidoreductase activity"/>
    <property type="evidence" value="ECO:0007669"/>
    <property type="project" value="UniProtKB-KW"/>
</dbReference>
<evidence type="ECO:0000256" key="5">
    <source>
        <dbReference type="SAM" id="MobiDB-lite"/>
    </source>
</evidence>
<dbReference type="SUPFAM" id="SSF54373">
    <property type="entry name" value="FAD-linked reductases, C-terminal domain"/>
    <property type="match status" value="1"/>
</dbReference>
<dbReference type="EMBL" id="JBHMCF010000013">
    <property type="protein sequence ID" value="MFB9471540.1"/>
    <property type="molecule type" value="Genomic_DNA"/>
</dbReference>
<dbReference type="PANTHER" id="PTHR10961:SF46">
    <property type="entry name" value="PEROXISOMAL SARCOSINE OXIDASE"/>
    <property type="match status" value="1"/>
</dbReference>
<dbReference type="SUPFAM" id="SSF51905">
    <property type="entry name" value="FAD/NAD(P)-binding domain"/>
    <property type="match status" value="1"/>
</dbReference>
<name>A0ABV5NMJ8_9ACTN</name>
<proteinExistence type="predicted"/>
<reference evidence="7 8" key="1">
    <citation type="submission" date="2024-09" db="EMBL/GenBank/DDBJ databases">
        <authorList>
            <person name="Sun Q."/>
            <person name="Mori K."/>
        </authorList>
    </citation>
    <scope>NUCLEOTIDE SEQUENCE [LARGE SCALE GENOMIC DNA]</scope>
    <source>
        <strain evidence="7 8">JCM 3324</strain>
    </source>
</reference>
<evidence type="ECO:0000256" key="3">
    <source>
        <dbReference type="ARBA" id="ARBA00022827"/>
    </source>
</evidence>
<dbReference type="InterPro" id="IPR045170">
    <property type="entry name" value="MTOX"/>
</dbReference>
<evidence type="ECO:0000256" key="2">
    <source>
        <dbReference type="ARBA" id="ARBA00022630"/>
    </source>
</evidence>
<evidence type="ECO:0000256" key="4">
    <source>
        <dbReference type="ARBA" id="ARBA00023002"/>
    </source>
</evidence>
<sequence>MKSVIVVGSGIWGSSSALRLAETGWQVTLVERHRPGHVRQASAGETRLLRCSHGDDDWYARLAWQAREGWLRLGERAGEDLYVESGMLWFARKPDGWEHASAQVLKNLDIECEVLDPADGRRFFPDFRGDDLSFLLWEPNAGVLRARRATQVTAALAQAAGVRLVRARAVPVAGDEAPYGCAVEIEGEIHHADRVVWACGGWLPELFDGLPITVTKQDTLHFAAPPQWSLPETPAWVDHGASAYGHGDVDGVGMKATSDAEGPPYEPEHGPRVVDPGSVEQARGYLRRRFPSLAELPVLFTQVCQYALTPDAEWLLAEVSPGVWVLGGDSGHGFKHGPAWAGYVAGVLDGAYEPEPRFGDHPRTPSRGLRTSGQTW</sequence>
<evidence type="ECO:0000256" key="1">
    <source>
        <dbReference type="ARBA" id="ARBA00001974"/>
    </source>
</evidence>
<dbReference type="Pfam" id="PF01266">
    <property type="entry name" value="DAO"/>
    <property type="match status" value="1"/>
</dbReference>
<accession>A0ABV5NMJ8</accession>
<comment type="caution">
    <text evidence="7">The sequence shown here is derived from an EMBL/GenBank/DDBJ whole genome shotgun (WGS) entry which is preliminary data.</text>
</comment>
<keyword evidence="4 7" id="KW-0560">Oxidoreductase</keyword>
<organism evidence="7 8">
    <name type="scientific">Nonomuraea salmonea</name>
    <dbReference type="NCBI Taxonomy" id="46181"/>
    <lineage>
        <taxon>Bacteria</taxon>
        <taxon>Bacillati</taxon>
        <taxon>Actinomycetota</taxon>
        <taxon>Actinomycetes</taxon>
        <taxon>Streptosporangiales</taxon>
        <taxon>Streptosporangiaceae</taxon>
        <taxon>Nonomuraea</taxon>
    </lineage>
</organism>
<comment type="cofactor">
    <cofactor evidence="1">
        <name>FAD</name>
        <dbReference type="ChEBI" id="CHEBI:57692"/>
    </cofactor>
</comment>
<gene>
    <name evidence="7" type="ORF">ACFFR3_18620</name>
</gene>
<dbReference type="InterPro" id="IPR006076">
    <property type="entry name" value="FAD-dep_OxRdtase"/>
</dbReference>
<feature type="domain" description="FAD dependent oxidoreductase" evidence="6">
    <location>
        <begin position="4"/>
        <end position="345"/>
    </location>
</feature>
<keyword evidence="2" id="KW-0285">Flavoprotein</keyword>
<keyword evidence="8" id="KW-1185">Reference proteome</keyword>
<dbReference type="RefSeq" id="WP_379483521.1">
    <property type="nucleotide sequence ID" value="NZ_JBHMCF010000013.1"/>
</dbReference>
<dbReference type="Proteomes" id="UP001589568">
    <property type="component" value="Unassembled WGS sequence"/>
</dbReference>
<dbReference type="EC" id="1.-.-.-" evidence="7"/>
<dbReference type="Gene3D" id="3.50.50.60">
    <property type="entry name" value="FAD/NAD(P)-binding domain"/>
    <property type="match status" value="1"/>
</dbReference>
<dbReference type="Gene3D" id="3.30.9.10">
    <property type="entry name" value="D-Amino Acid Oxidase, subunit A, domain 2"/>
    <property type="match status" value="1"/>
</dbReference>
<dbReference type="PANTHER" id="PTHR10961">
    <property type="entry name" value="PEROXISOMAL SARCOSINE OXIDASE"/>
    <property type="match status" value="1"/>
</dbReference>
<evidence type="ECO:0000259" key="6">
    <source>
        <dbReference type="Pfam" id="PF01266"/>
    </source>
</evidence>
<evidence type="ECO:0000313" key="7">
    <source>
        <dbReference type="EMBL" id="MFB9471540.1"/>
    </source>
</evidence>
<feature type="region of interest" description="Disordered" evidence="5">
    <location>
        <begin position="256"/>
        <end position="276"/>
    </location>
</feature>
<evidence type="ECO:0000313" key="8">
    <source>
        <dbReference type="Proteomes" id="UP001589568"/>
    </source>
</evidence>
<protein>
    <submittedName>
        <fullName evidence="7">NAD(P)/FAD-dependent oxidoreductase</fullName>
        <ecNumber evidence="7">1.-.-.-</ecNumber>
    </submittedName>
</protein>